<evidence type="ECO:0008006" key="4">
    <source>
        <dbReference type="Google" id="ProtNLM"/>
    </source>
</evidence>
<accession>A0AA48QVR8</accession>
<evidence type="ECO:0000313" key="3">
    <source>
        <dbReference type="Proteomes" id="UP001233271"/>
    </source>
</evidence>
<dbReference type="KEGG" id="ccac:CcaHIS019_0404550"/>
<feature type="compositionally biased region" description="Low complexity" evidence="1">
    <location>
        <begin position="1"/>
        <end position="18"/>
    </location>
</feature>
<evidence type="ECO:0000313" key="2">
    <source>
        <dbReference type="EMBL" id="BEI91635.1"/>
    </source>
</evidence>
<dbReference type="GeneID" id="85495505"/>
<gene>
    <name evidence="2" type="ORF">CcaverHIS019_0404550</name>
</gene>
<organism evidence="2 3">
    <name type="scientific">Cutaneotrichosporon cavernicola</name>
    <dbReference type="NCBI Taxonomy" id="279322"/>
    <lineage>
        <taxon>Eukaryota</taxon>
        <taxon>Fungi</taxon>
        <taxon>Dikarya</taxon>
        <taxon>Basidiomycota</taxon>
        <taxon>Agaricomycotina</taxon>
        <taxon>Tremellomycetes</taxon>
        <taxon>Trichosporonales</taxon>
        <taxon>Trichosporonaceae</taxon>
        <taxon>Cutaneotrichosporon</taxon>
    </lineage>
</organism>
<sequence>MAPPRAAASPTHPAATTGPEEERYTDDPHWNKGNIVLLAGDTRFRVPDYLLYWSSPLLTRTCYGQRMIKLERDASTLRLFLILAATLRVDFTLPVPALASLFRLLTAWECNTLGALAIERIDAALRGNLVHPLKLLHLGLAADCEPLRVMALCFTAPGNVGEPLYHTPQRGGAWNAFSPDNWPFALWETLDAFPAAVWALAKATSVSFTPGEALAELFERLYAEAQGTRVPAATR</sequence>
<dbReference type="Proteomes" id="UP001233271">
    <property type="component" value="Chromosome 4"/>
</dbReference>
<feature type="region of interest" description="Disordered" evidence="1">
    <location>
        <begin position="1"/>
        <end position="27"/>
    </location>
</feature>
<name>A0AA48QVR8_9TREE</name>
<dbReference type="AlphaFoldDB" id="A0AA48QVR8"/>
<evidence type="ECO:0000256" key="1">
    <source>
        <dbReference type="SAM" id="MobiDB-lite"/>
    </source>
</evidence>
<reference evidence="2" key="1">
    <citation type="journal article" date="2023" name="BMC Genomics">
        <title>Chromosome-level genome assemblies of Cutaneotrichosporon spp. (Trichosporonales, Basidiomycota) reveal imbalanced evolution between nucleotide sequences and chromosome synteny.</title>
        <authorList>
            <person name="Kobayashi Y."/>
            <person name="Kayamori A."/>
            <person name="Aoki K."/>
            <person name="Shiwa Y."/>
            <person name="Matsutani M."/>
            <person name="Fujita N."/>
            <person name="Sugita T."/>
            <person name="Iwasaki W."/>
            <person name="Tanaka N."/>
            <person name="Takashima M."/>
        </authorList>
    </citation>
    <scope>NUCLEOTIDE SEQUENCE</scope>
    <source>
        <strain evidence="2">HIS019</strain>
    </source>
</reference>
<keyword evidence="3" id="KW-1185">Reference proteome</keyword>
<dbReference type="RefSeq" id="XP_060456900.1">
    <property type="nucleotide sequence ID" value="XM_060600292.1"/>
</dbReference>
<proteinExistence type="predicted"/>
<protein>
    <recommendedName>
        <fullName evidence="4">BTB domain-containing protein</fullName>
    </recommendedName>
</protein>
<dbReference type="EMBL" id="AP028215">
    <property type="protein sequence ID" value="BEI91635.1"/>
    <property type="molecule type" value="Genomic_DNA"/>
</dbReference>